<reference evidence="2" key="1">
    <citation type="submission" date="2021-02" db="EMBL/GenBank/DDBJ databases">
        <authorList>
            <person name="Nowell W R."/>
        </authorList>
    </citation>
    <scope>NUCLEOTIDE SEQUENCE</scope>
</reference>
<evidence type="ECO:0000313" key="2">
    <source>
        <dbReference type="EMBL" id="CAF0827912.1"/>
    </source>
</evidence>
<evidence type="ECO:0000313" key="3">
    <source>
        <dbReference type="Proteomes" id="UP000663852"/>
    </source>
</evidence>
<comment type="caution">
    <text evidence="2">The sequence shown here is derived from an EMBL/GenBank/DDBJ whole genome shotgun (WGS) entry which is preliminary data.</text>
</comment>
<proteinExistence type="predicted"/>
<feature type="region of interest" description="Disordered" evidence="1">
    <location>
        <begin position="1"/>
        <end position="24"/>
    </location>
</feature>
<name>A0A813UTS0_ADIRI</name>
<gene>
    <name evidence="2" type="ORF">EDS130_LOCUS6186</name>
</gene>
<dbReference type="EMBL" id="CAJNOJ010000018">
    <property type="protein sequence ID" value="CAF0827912.1"/>
    <property type="molecule type" value="Genomic_DNA"/>
</dbReference>
<accession>A0A813UTS0</accession>
<protein>
    <submittedName>
        <fullName evidence="2">Uncharacterized protein</fullName>
    </submittedName>
</protein>
<dbReference type="Proteomes" id="UP000663852">
    <property type="component" value="Unassembled WGS sequence"/>
</dbReference>
<evidence type="ECO:0000256" key="1">
    <source>
        <dbReference type="SAM" id="MobiDB-lite"/>
    </source>
</evidence>
<sequence>MPRLIDNLMHFNGKGDENSNSSRR</sequence>
<feature type="non-terminal residue" evidence="2">
    <location>
        <position position="1"/>
    </location>
</feature>
<dbReference type="AlphaFoldDB" id="A0A813UTS0"/>
<organism evidence="2 3">
    <name type="scientific">Adineta ricciae</name>
    <name type="common">Rotifer</name>
    <dbReference type="NCBI Taxonomy" id="249248"/>
    <lineage>
        <taxon>Eukaryota</taxon>
        <taxon>Metazoa</taxon>
        <taxon>Spiralia</taxon>
        <taxon>Gnathifera</taxon>
        <taxon>Rotifera</taxon>
        <taxon>Eurotatoria</taxon>
        <taxon>Bdelloidea</taxon>
        <taxon>Adinetida</taxon>
        <taxon>Adinetidae</taxon>
        <taxon>Adineta</taxon>
    </lineage>
</organism>